<reference evidence="2" key="1">
    <citation type="submission" date="2017-03" db="EMBL/GenBank/DDBJ databases">
        <title>Phytopthora megakarya and P. palmivora, two closely related causual agents of cacao black pod achieved similar genome size and gene model numbers by different mechanisms.</title>
        <authorList>
            <person name="Ali S."/>
            <person name="Shao J."/>
            <person name="Larry D.J."/>
            <person name="Kronmiller B."/>
            <person name="Shen D."/>
            <person name="Strem M.D."/>
            <person name="Melnick R.L."/>
            <person name="Guiltinan M.J."/>
            <person name="Tyler B.M."/>
            <person name="Meinhardt L.W."/>
            <person name="Bailey B.A."/>
        </authorList>
    </citation>
    <scope>NUCLEOTIDE SEQUENCE [LARGE SCALE GENOMIC DNA]</scope>
    <source>
        <strain evidence="2">zdho120</strain>
    </source>
</reference>
<dbReference type="CDD" id="cd00303">
    <property type="entry name" value="retropepsin_like"/>
    <property type="match status" value="1"/>
</dbReference>
<dbReference type="SUPFAM" id="SSF56672">
    <property type="entry name" value="DNA/RNA polymerases"/>
    <property type="match status" value="1"/>
</dbReference>
<dbReference type="InterPro" id="IPR021109">
    <property type="entry name" value="Peptidase_aspartic_dom_sf"/>
</dbReference>
<name>A0A225X2W1_9STRA</name>
<gene>
    <name evidence="1" type="ORF">PHMEG_000515</name>
</gene>
<dbReference type="InterPro" id="IPR036157">
    <property type="entry name" value="dUTPase-like_sf"/>
</dbReference>
<dbReference type="OrthoDB" id="1751327at2759"/>
<evidence type="ECO:0000313" key="1">
    <source>
        <dbReference type="EMBL" id="OWZ24444.1"/>
    </source>
</evidence>
<keyword evidence="2" id="KW-1185">Reference proteome</keyword>
<organism evidence="1 2">
    <name type="scientific">Phytophthora megakarya</name>
    <dbReference type="NCBI Taxonomy" id="4795"/>
    <lineage>
        <taxon>Eukaryota</taxon>
        <taxon>Sar</taxon>
        <taxon>Stramenopiles</taxon>
        <taxon>Oomycota</taxon>
        <taxon>Peronosporomycetes</taxon>
        <taxon>Peronosporales</taxon>
        <taxon>Peronosporaceae</taxon>
        <taxon>Phytophthora</taxon>
    </lineage>
</organism>
<proteinExistence type="predicted"/>
<evidence type="ECO:0008006" key="3">
    <source>
        <dbReference type="Google" id="ProtNLM"/>
    </source>
</evidence>
<dbReference type="InterPro" id="IPR043502">
    <property type="entry name" value="DNA/RNA_pol_sf"/>
</dbReference>
<accession>A0A225X2W1</accession>
<dbReference type="PANTHER" id="PTHR15503:SF22">
    <property type="entry name" value="TRANSPOSON TY3-I GAG POLYPROTEIN"/>
    <property type="match status" value="1"/>
</dbReference>
<dbReference type="InterPro" id="IPR032567">
    <property type="entry name" value="RTL1-rel"/>
</dbReference>
<protein>
    <recommendedName>
        <fullName evidence="3">Reverse transcriptase</fullName>
    </recommendedName>
</protein>
<dbReference type="PANTHER" id="PTHR15503">
    <property type="entry name" value="LDOC1 RELATED"/>
    <property type="match status" value="1"/>
</dbReference>
<evidence type="ECO:0000313" key="2">
    <source>
        <dbReference type="Proteomes" id="UP000198211"/>
    </source>
</evidence>
<dbReference type="Gene3D" id="2.40.70.10">
    <property type="entry name" value="Acid Proteases"/>
    <property type="match status" value="1"/>
</dbReference>
<dbReference type="EMBL" id="NBNE01000013">
    <property type="protein sequence ID" value="OWZ24444.1"/>
    <property type="molecule type" value="Genomic_DNA"/>
</dbReference>
<dbReference type="SUPFAM" id="SSF51283">
    <property type="entry name" value="dUTPase-like"/>
    <property type="match status" value="1"/>
</dbReference>
<comment type="caution">
    <text evidence="1">The sequence shown here is derived from an EMBL/GenBank/DDBJ whole genome shotgun (WGS) entry which is preliminary data.</text>
</comment>
<dbReference type="Gene3D" id="3.10.10.10">
    <property type="entry name" value="HIV Type 1 Reverse Transcriptase, subunit A, domain 1"/>
    <property type="match status" value="1"/>
</dbReference>
<dbReference type="AlphaFoldDB" id="A0A225X2W1"/>
<dbReference type="Proteomes" id="UP000198211">
    <property type="component" value="Unassembled WGS sequence"/>
</dbReference>
<sequence>MVTRKAVYRILKEALTEGKRGDPSETVVRSVHPSNLLPLSEDSPGIDWDRLKWFASQVVNEAKLLGDYWERLVRWVEDYYPKNIVRIWRTLCARTRSAKRRKRRAFKKSVCFDCSSLYGQRAEALAGIEFRTNCDQDVSNYVNVISALNMEIVPHLKTDLVELLDNEHSIAVAMNSAEVGREFLPVVGDGRRVVCTVGRFEASSSGYIDHLPNAPRYGATLSLVDSAVLTRLGKTSYPLHPYEGRVSSSSGHALLVEGWTHLPIQLGSVELTLKVLVVDKLHIDVILGVDALGASGVEAVESTYLSTMASSVRLPPLGQALVLTNLIGETPDGATVLVEGVMNLPPALGVARSLSTINNGQVVMEICNVSTEEYWVRKGTTIAAGSVVPGSAFNFESRAPLIQEAGGLSSVATTTEGKLALKTNEDRPERPTDLDPTMSVKADFTSSSLSEEQNELFQAELDRFGNMFVESSKKLGRTDLLKFEIDPGNSPPFNSQPYRVSEAEGEVMESEIQQHLDLGFIRESRSPWASPVLMIRKPDGGIRFCIG</sequence>